<reference evidence="1" key="1">
    <citation type="submission" date="2023-08" db="EMBL/GenBank/DDBJ databases">
        <title>A de novo genome assembly of Solanum verrucosum Schlechtendal, a Mexican diploid species geographically isolated from the other diploid A-genome species in potato relatives.</title>
        <authorList>
            <person name="Hosaka K."/>
        </authorList>
    </citation>
    <scope>NUCLEOTIDE SEQUENCE</scope>
    <source>
        <tissue evidence="1">Young leaves</tissue>
    </source>
</reference>
<evidence type="ECO:0000313" key="1">
    <source>
        <dbReference type="EMBL" id="WMV20294.1"/>
    </source>
</evidence>
<keyword evidence="2" id="KW-1185">Reference proteome</keyword>
<evidence type="ECO:0008006" key="3">
    <source>
        <dbReference type="Google" id="ProtNLM"/>
    </source>
</evidence>
<gene>
    <name evidence="1" type="ORF">MTR67_013679</name>
</gene>
<evidence type="ECO:0000313" key="2">
    <source>
        <dbReference type="Proteomes" id="UP001234989"/>
    </source>
</evidence>
<dbReference type="EMBL" id="CP133614">
    <property type="protein sequence ID" value="WMV20294.1"/>
    <property type="molecule type" value="Genomic_DNA"/>
</dbReference>
<proteinExistence type="predicted"/>
<accession>A0AAF0QAV7</accession>
<name>A0AAF0QAV7_SOLVR</name>
<dbReference type="AlphaFoldDB" id="A0AAF0QAV7"/>
<protein>
    <recommendedName>
        <fullName evidence="3">FBD domain-containing protein</fullName>
    </recommendedName>
</protein>
<dbReference type="Proteomes" id="UP001234989">
    <property type="component" value="Chromosome 3"/>
</dbReference>
<sequence length="71" mass="8181">MEMTNLKKQKVTEEEAPQGISCPALETMELYRYIGFRRLEINSLKLKTLKLKDYVKMGGNGDDLEILAPYI</sequence>
<organism evidence="1 2">
    <name type="scientific">Solanum verrucosum</name>
    <dbReference type="NCBI Taxonomy" id="315347"/>
    <lineage>
        <taxon>Eukaryota</taxon>
        <taxon>Viridiplantae</taxon>
        <taxon>Streptophyta</taxon>
        <taxon>Embryophyta</taxon>
        <taxon>Tracheophyta</taxon>
        <taxon>Spermatophyta</taxon>
        <taxon>Magnoliopsida</taxon>
        <taxon>eudicotyledons</taxon>
        <taxon>Gunneridae</taxon>
        <taxon>Pentapetalae</taxon>
        <taxon>asterids</taxon>
        <taxon>lamiids</taxon>
        <taxon>Solanales</taxon>
        <taxon>Solanaceae</taxon>
        <taxon>Solanoideae</taxon>
        <taxon>Solaneae</taxon>
        <taxon>Solanum</taxon>
    </lineage>
</organism>